<evidence type="ECO:0000256" key="8">
    <source>
        <dbReference type="ARBA" id="ARBA00023136"/>
    </source>
</evidence>
<dbReference type="InterPro" id="IPR005074">
    <property type="entry name" value="Peptidase_C39"/>
</dbReference>
<feature type="compositionally biased region" description="Polar residues" evidence="9">
    <location>
        <begin position="739"/>
        <end position="754"/>
    </location>
</feature>
<dbReference type="GO" id="GO:0034040">
    <property type="term" value="F:ATPase-coupled lipid transmembrane transporter activity"/>
    <property type="evidence" value="ECO:0007669"/>
    <property type="project" value="TreeGrafter"/>
</dbReference>
<dbReference type="AlphaFoldDB" id="A0A2N3KF67"/>
<dbReference type="Gene3D" id="3.90.70.10">
    <property type="entry name" value="Cysteine proteinases"/>
    <property type="match status" value="1"/>
</dbReference>
<evidence type="ECO:0000256" key="10">
    <source>
        <dbReference type="SAM" id="Phobius"/>
    </source>
</evidence>
<dbReference type="Gene3D" id="1.20.1560.10">
    <property type="entry name" value="ABC transporter type 1, transmembrane domain"/>
    <property type="match status" value="1"/>
</dbReference>
<dbReference type="SMART" id="SM00382">
    <property type="entry name" value="AAA"/>
    <property type="match status" value="1"/>
</dbReference>
<keyword evidence="3" id="KW-1003">Cell membrane</keyword>
<feature type="compositionally biased region" description="Basic and acidic residues" evidence="9">
    <location>
        <begin position="879"/>
        <end position="889"/>
    </location>
</feature>
<dbReference type="GO" id="GO:0008233">
    <property type="term" value="F:peptidase activity"/>
    <property type="evidence" value="ECO:0007669"/>
    <property type="project" value="InterPro"/>
</dbReference>
<dbReference type="GO" id="GO:0005886">
    <property type="term" value="C:plasma membrane"/>
    <property type="evidence" value="ECO:0007669"/>
    <property type="project" value="UniProtKB-SubCell"/>
</dbReference>
<evidence type="ECO:0000313" key="15">
    <source>
        <dbReference type="Proteomes" id="UP000233597"/>
    </source>
</evidence>
<evidence type="ECO:0000313" key="14">
    <source>
        <dbReference type="EMBL" id="PKR49093.1"/>
    </source>
</evidence>
<feature type="domain" description="ABC transporter" evidence="11">
    <location>
        <begin position="510"/>
        <end position="745"/>
    </location>
</feature>
<keyword evidence="8 10" id="KW-0472">Membrane</keyword>
<dbReference type="GO" id="GO:0006508">
    <property type="term" value="P:proteolysis"/>
    <property type="evidence" value="ECO:0007669"/>
    <property type="project" value="InterPro"/>
</dbReference>
<organism evidence="14 15">
    <name type="scientific">Thalassospira marina</name>
    <dbReference type="NCBI Taxonomy" id="2048283"/>
    <lineage>
        <taxon>Bacteria</taxon>
        <taxon>Pseudomonadati</taxon>
        <taxon>Pseudomonadota</taxon>
        <taxon>Alphaproteobacteria</taxon>
        <taxon>Rhodospirillales</taxon>
        <taxon>Thalassospiraceae</taxon>
        <taxon>Thalassospira</taxon>
    </lineage>
</organism>
<dbReference type="Pfam" id="PF00005">
    <property type="entry name" value="ABC_tran"/>
    <property type="match status" value="1"/>
</dbReference>
<dbReference type="PROSITE" id="PS50893">
    <property type="entry name" value="ABC_TRANSPORTER_2"/>
    <property type="match status" value="1"/>
</dbReference>
<keyword evidence="6" id="KW-0067">ATP-binding</keyword>
<dbReference type="Gene3D" id="3.40.50.300">
    <property type="entry name" value="P-loop containing nucleotide triphosphate hydrolases"/>
    <property type="match status" value="1"/>
</dbReference>
<evidence type="ECO:0000256" key="4">
    <source>
        <dbReference type="ARBA" id="ARBA00022692"/>
    </source>
</evidence>
<dbReference type="FunFam" id="3.40.50.300:FF:000299">
    <property type="entry name" value="ABC transporter ATP-binding protein/permease"/>
    <property type="match status" value="1"/>
</dbReference>
<dbReference type="InterPro" id="IPR017750">
    <property type="entry name" value="ATPase_T1SS"/>
</dbReference>
<dbReference type="Pfam" id="PF00664">
    <property type="entry name" value="ABC_membrane"/>
    <property type="match status" value="1"/>
</dbReference>
<dbReference type="SUPFAM" id="SSF52540">
    <property type="entry name" value="P-loop containing nucleoside triphosphate hydrolases"/>
    <property type="match status" value="1"/>
</dbReference>
<feature type="region of interest" description="Disordered" evidence="9">
    <location>
        <begin position="1"/>
        <end position="37"/>
    </location>
</feature>
<dbReference type="PANTHER" id="PTHR24221:SF248">
    <property type="entry name" value="ABC TRANSPORTER TRANSMEMBRANE REGION"/>
    <property type="match status" value="1"/>
</dbReference>
<sequence>MINASPQPERAAEATTGATTAPKKPIDDEPAQPRVTKAENTARAVDYIEQCLVYLCRHYDMSVTANYFRNLGDGNHETGPQFFAEMARKVGLACIAGDVKLETLNHTTLPVAAFLDDGKVVVIVSREGPHKLAVYDPDFGDAPVIMSVADLRGVFSGLGIAVRPYFRESQHVDHQLAKRGRHWFWSALAKNKPIYFQVIVAAALTNFLSLTVSLFTMVVYDRILPNEAIDSLIAMTVGVGFAICFDFTIKMLRAHFIDRAGIKADQEIGSEIFDHLLEMQMKDRRGSSGAFANTLREFETLREFFTSASLVALVDIPFIMLFLFVIYGIGGPLVLVPAIAVPTIIILGIGVQPLLARYAQSAFEEGQTKQGVLVETISGLETVKTSGAARLMRQRWKDSLKFQAGVGARSRRISHMVVNMTASAQQVSQIGIVVFGVFLIAAGETSMGALVGSVILVGRALAPLGQIAQTLTRLNQVRTSYRNLNGLMKQSTERQDGRHYLSRPRLAGRIEFQNVNFSYPGQNIAALRDVSFVIEPGEKIALLGRIGSGKSTILRLMLGLYEPDSGSILIDGTDIRQIDPADLRANISAVLQDAWLFSGTVKQNISVGAYRPNDEEILRASSLSGAHDFISRHPSGYDLMIQERGEGLSGGQRQSISLARGLVGAPPVLLMDEPTSMMDMQTEQLVVNRLREEAKDQTILVVTHRPSMLDLVDTVLVLDGGAVVARGPKSIVNKKMPTAGQQSDDVTGAQTPASSPMAAKPGNAAVQDDANHAGDGGITDAEPSDGRDDPAVSGNGAARAFRRISKLRAAQPQPVAKIVRHSAAGLDAAADSSVIAAKAVSGQATNQQAGGNDGDDAVSPSARAAVEAIEPQTVINRAEMGDEKENGNA</sequence>
<feature type="transmembrane region" description="Helical" evidence="10">
    <location>
        <begin position="304"/>
        <end position="329"/>
    </location>
</feature>
<dbReference type="CDD" id="cd18587">
    <property type="entry name" value="ABC_6TM_LapB_like"/>
    <property type="match status" value="1"/>
</dbReference>
<evidence type="ECO:0000256" key="7">
    <source>
        <dbReference type="ARBA" id="ARBA00022989"/>
    </source>
</evidence>
<comment type="subcellular location">
    <subcellularLocation>
        <location evidence="1">Cell membrane</location>
        <topology evidence="1">Multi-pass membrane protein</topology>
    </subcellularLocation>
</comment>
<feature type="transmembrane region" description="Helical" evidence="10">
    <location>
        <begin position="194"/>
        <end position="220"/>
    </location>
</feature>
<comment type="caution">
    <text evidence="14">The sequence shown here is derived from an EMBL/GenBank/DDBJ whole genome shotgun (WGS) entry which is preliminary data.</text>
</comment>
<dbReference type="InterPro" id="IPR036640">
    <property type="entry name" value="ABC1_TM_sf"/>
</dbReference>
<dbReference type="NCBIfam" id="TIGR03375">
    <property type="entry name" value="type_I_sec_LssB"/>
    <property type="match status" value="1"/>
</dbReference>
<evidence type="ECO:0000256" key="2">
    <source>
        <dbReference type="ARBA" id="ARBA00022448"/>
    </source>
</evidence>
<evidence type="ECO:0000256" key="9">
    <source>
        <dbReference type="SAM" id="MobiDB-lite"/>
    </source>
</evidence>
<dbReference type="CDD" id="cd03245">
    <property type="entry name" value="ABCC_bacteriocin_exporters"/>
    <property type="match status" value="1"/>
</dbReference>
<dbReference type="OrthoDB" id="5288404at2"/>
<feature type="transmembrane region" description="Helical" evidence="10">
    <location>
        <begin position="335"/>
        <end position="355"/>
    </location>
</feature>
<dbReference type="PROSITE" id="PS50990">
    <property type="entry name" value="PEPTIDASE_C39"/>
    <property type="match status" value="1"/>
</dbReference>
<dbReference type="InterPro" id="IPR011527">
    <property type="entry name" value="ABC1_TM_dom"/>
</dbReference>
<feature type="transmembrane region" description="Helical" evidence="10">
    <location>
        <begin position="232"/>
        <end position="249"/>
    </location>
</feature>
<reference evidence="14 15" key="1">
    <citation type="submission" date="2017-09" db="EMBL/GenBank/DDBJ databases">
        <title>Biodiversity and function of Thalassospira species in the particle-attached aromatic-hydrocarbon-degrading consortia from the surface seawater of the South China Sea.</title>
        <authorList>
            <person name="Dong C."/>
            <person name="Liu R."/>
            <person name="Shao Z."/>
        </authorList>
    </citation>
    <scope>NUCLEOTIDE SEQUENCE [LARGE SCALE GENOMIC DNA]</scope>
    <source>
        <strain evidence="14 15">CSC1P2</strain>
    </source>
</reference>
<evidence type="ECO:0000256" key="3">
    <source>
        <dbReference type="ARBA" id="ARBA00022475"/>
    </source>
</evidence>
<evidence type="ECO:0000259" key="12">
    <source>
        <dbReference type="PROSITE" id="PS50929"/>
    </source>
</evidence>
<dbReference type="GO" id="GO:0016887">
    <property type="term" value="F:ATP hydrolysis activity"/>
    <property type="evidence" value="ECO:0007669"/>
    <property type="project" value="InterPro"/>
</dbReference>
<keyword evidence="5" id="KW-0547">Nucleotide-binding</keyword>
<dbReference type="InterPro" id="IPR027417">
    <property type="entry name" value="P-loop_NTPase"/>
</dbReference>
<gene>
    <name evidence="14" type="ORF">COO20_23090</name>
</gene>
<dbReference type="Pfam" id="PF03412">
    <property type="entry name" value="Peptidase_C39"/>
    <property type="match status" value="1"/>
</dbReference>
<accession>A0A2N3KF67</accession>
<evidence type="ECO:0000256" key="1">
    <source>
        <dbReference type="ARBA" id="ARBA00004651"/>
    </source>
</evidence>
<dbReference type="InterPro" id="IPR039421">
    <property type="entry name" value="Type_1_exporter"/>
</dbReference>
<dbReference type="InterPro" id="IPR003593">
    <property type="entry name" value="AAA+_ATPase"/>
</dbReference>
<keyword evidence="4 10" id="KW-0812">Transmembrane</keyword>
<feature type="domain" description="ABC transmembrane type-1" evidence="12">
    <location>
        <begin position="198"/>
        <end position="476"/>
    </location>
</feature>
<dbReference type="InterPro" id="IPR003439">
    <property type="entry name" value="ABC_transporter-like_ATP-bd"/>
</dbReference>
<dbReference type="Proteomes" id="UP000233597">
    <property type="component" value="Unassembled WGS sequence"/>
</dbReference>
<feature type="domain" description="Peptidase C39" evidence="13">
    <location>
        <begin position="37"/>
        <end position="162"/>
    </location>
</feature>
<dbReference type="SUPFAM" id="SSF90123">
    <property type="entry name" value="ABC transporter transmembrane region"/>
    <property type="match status" value="1"/>
</dbReference>
<dbReference type="GO" id="GO:0005524">
    <property type="term" value="F:ATP binding"/>
    <property type="evidence" value="ECO:0007669"/>
    <property type="project" value="UniProtKB-KW"/>
</dbReference>
<evidence type="ECO:0000259" key="11">
    <source>
        <dbReference type="PROSITE" id="PS50893"/>
    </source>
</evidence>
<dbReference type="PANTHER" id="PTHR24221">
    <property type="entry name" value="ATP-BINDING CASSETTE SUB-FAMILY B"/>
    <property type="match status" value="1"/>
</dbReference>
<evidence type="ECO:0000256" key="6">
    <source>
        <dbReference type="ARBA" id="ARBA00022840"/>
    </source>
</evidence>
<dbReference type="EMBL" id="NWTK01000020">
    <property type="protein sequence ID" value="PKR49093.1"/>
    <property type="molecule type" value="Genomic_DNA"/>
</dbReference>
<dbReference type="PROSITE" id="PS50929">
    <property type="entry name" value="ABC_TM1F"/>
    <property type="match status" value="1"/>
</dbReference>
<feature type="transmembrane region" description="Helical" evidence="10">
    <location>
        <begin position="430"/>
        <end position="457"/>
    </location>
</feature>
<proteinExistence type="predicted"/>
<name>A0A2N3KF67_9PROT</name>
<feature type="region of interest" description="Disordered" evidence="9">
    <location>
        <begin position="734"/>
        <end position="795"/>
    </location>
</feature>
<protein>
    <submittedName>
        <fullName evidence="14">Type I secretion system permease/ATPase</fullName>
    </submittedName>
</protein>
<dbReference type="GO" id="GO:0140359">
    <property type="term" value="F:ABC-type transporter activity"/>
    <property type="evidence" value="ECO:0007669"/>
    <property type="project" value="InterPro"/>
</dbReference>
<keyword evidence="2" id="KW-0813">Transport</keyword>
<feature type="region of interest" description="Disordered" evidence="9">
    <location>
        <begin position="839"/>
        <end position="889"/>
    </location>
</feature>
<keyword evidence="7 10" id="KW-1133">Transmembrane helix</keyword>
<evidence type="ECO:0000256" key="5">
    <source>
        <dbReference type="ARBA" id="ARBA00022741"/>
    </source>
</evidence>
<evidence type="ECO:0000259" key="13">
    <source>
        <dbReference type="PROSITE" id="PS50990"/>
    </source>
</evidence>